<feature type="region of interest" description="Disordered" evidence="1">
    <location>
        <begin position="80"/>
        <end position="114"/>
    </location>
</feature>
<feature type="chain" id="PRO_5040820281" description="Secreted protein" evidence="2">
    <location>
        <begin position="29"/>
        <end position="146"/>
    </location>
</feature>
<accession>A0A9X2J2X3</accession>
<keyword evidence="4" id="KW-1185">Reference proteome</keyword>
<feature type="signal peptide" evidence="2">
    <location>
        <begin position="1"/>
        <end position="28"/>
    </location>
</feature>
<name>A0A9X2J2X3_9NOCA</name>
<protein>
    <recommendedName>
        <fullName evidence="5">Secreted protein</fullName>
    </recommendedName>
</protein>
<keyword evidence="2" id="KW-0732">Signal</keyword>
<evidence type="ECO:0000313" key="3">
    <source>
        <dbReference type="EMBL" id="MCM6778496.1"/>
    </source>
</evidence>
<organism evidence="3 4">
    <name type="scientific">Nocardia pulmonis</name>
    <dbReference type="NCBI Taxonomy" id="2951408"/>
    <lineage>
        <taxon>Bacteria</taxon>
        <taxon>Bacillati</taxon>
        <taxon>Actinomycetota</taxon>
        <taxon>Actinomycetes</taxon>
        <taxon>Mycobacteriales</taxon>
        <taxon>Nocardiaceae</taxon>
        <taxon>Nocardia</taxon>
    </lineage>
</organism>
<comment type="caution">
    <text evidence="3">The sequence shown here is derived from an EMBL/GenBank/DDBJ whole genome shotgun (WGS) entry which is preliminary data.</text>
</comment>
<dbReference type="AlphaFoldDB" id="A0A9X2J2X3"/>
<evidence type="ECO:0000256" key="1">
    <source>
        <dbReference type="SAM" id="MobiDB-lite"/>
    </source>
</evidence>
<dbReference type="EMBL" id="JAMRXG010000023">
    <property type="protein sequence ID" value="MCM6778496.1"/>
    <property type="molecule type" value="Genomic_DNA"/>
</dbReference>
<proteinExistence type="predicted"/>
<gene>
    <name evidence="3" type="ORF">NDR86_33905</name>
</gene>
<evidence type="ECO:0000256" key="2">
    <source>
        <dbReference type="SAM" id="SignalP"/>
    </source>
</evidence>
<dbReference type="RefSeq" id="WP_251918005.1">
    <property type="nucleotide sequence ID" value="NZ_JAMRXG010000023.1"/>
</dbReference>
<sequence>MGQRSMVGLGIASLVVAAVGVLAPQAAARELAPGLDCERITCRNDTDDRYRLEIEVTCWNGPRTEIRYITAHSTRYLDDLSCPPMARPGTTEQDPPTTRPDGTWEHPMPRQVPGELIPQVPQRIEYRGAVVENVLQPQQQSGSAAR</sequence>
<dbReference type="Proteomes" id="UP001139157">
    <property type="component" value="Unassembled WGS sequence"/>
</dbReference>
<evidence type="ECO:0008006" key="5">
    <source>
        <dbReference type="Google" id="ProtNLM"/>
    </source>
</evidence>
<reference evidence="3" key="1">
    <citation type="submission" date="2022-06" db="EMBL/GenBank/DDBJ databases">
        <title>Novel species in genus nocardia.</title>
        <authorList>
            <person name="Li F."/>
        </authorList>
    </citation>
    <scope>NUCLEOTIDE SEQUENCE</scope>
    <source>
        <strain evidence="3">CDC141</strain>
    </source>
</reference>
<evidence type="ECO:0000313" key="4">
    <source>
        <dbReference type="Proteomes" id="UP001139157"/>
    </source>
</evidence>